<feature type="region of interest" description="Disordered" evidence="1">
    <location>
        <begin position="25"/>
        <end position="52"/>
    </location>
</feature>
<dbReference type="AlphaFoldDB" id="A0AAD8JXY1"/>
<accession>A0AAD8JXY1</accession>
<comment type="caution">
    <text evidence="2">The sequence shown here is derived from an EMBL/GenBank/DDBJ whole genome shotgun (WGS) entry which is preliminary data.</text>
</comment>
<evidence type="ECO:0000313" key="3">
    <source>
        <dbReference type="Proteomes" id="UP001229421"/>
    </source>
</evidence>
<organism evidence="2 3">
    <name type="scientific">Tagetes erecta</name>
    <name type="common">African marigold</name>
    <dbReference type="NCBI Taxonomy" id="13708"/>
    <lineage>
        <taxon>Eukaryota</taxon>
        <taxon>Viridiplantae</taxon>
        <taxon>Streptophyta</taxon>
        <taxon>Embryophyta</taxon>
        <taxon>Tracheophyta</taxon>
        <taxon>Spermatophyta</taxon>
        <taxon>Magnoliopsida</taxon>
        <taxon>eudicotyledons</taxon>
        <taxon>Gunneridae</taxon>
        <taxon>Pentapetalae</taxon>
        <taxon>asterids</taxon>
        <taxon>campanulids</taxon>
        <taxon>Asterales</taxon>
        <taxon>Asteraceae</taxon>
        <taxon>Asteroideae</taxon>
        <taxon>Heliantheae alliance</taxon>
        <taxon>Tageteae</taxon>
        <taxon>Tagetes</taxon>
    </lineage>
</organism>
<evidence type="ECO:0000313" key="2">
    <source>
        <dbReference type="EMBL" id="KAK1409585.1"/>
    </source>
</evidence>
<dbReference type="EMBL" id="JAUHHV010000010">
    <property type="protein sequence ID" value="KAK1409585.1"/>
    <property type="molecule type" value="Genomic_DNA"/>
</dbReference>
<keyword evidence="3" id="KW-1185">Reference proteome</keyword>
<reference evidence="2" key="1">
    <citation type="journal article" date="2023" name="bioRxiv">
        <title>Improved chromosome-level genome assembly for marigold (Tagetes erecta).</title>
        <authorList>
            <person name="Jiang F."/>
            <person name="Yuan L."/>
            <person name="Wang S."/>
            <person name="Wang H."/>
            <person name="Xu D."/>
            <person name="Wang A."/>
            <person name="Fan W."/>
        </authorList>
    </citation>
    <scope>NUCLEOTIDE SEQUENCE</scope>
    <source>
        <strain evidence="2">WSJ</strain>
        <tissue evidence="2">Leaf</tissue>
    </source>
</reference>
<gene>
    <name evidence="2" type="ORF">QVD17_36112</name>
</gene>
<dbReference type="Proteomes" id="UP001229421">
    <property type="component" value="Unassembled WGS sequence"/>
</dbReference>
<name>A0AAD8JXY1_TARER</name>
<sequence>MSFMEMTNVMNMQHRPEYQNIEVQSGDSPRMEQSAAPTVSISSPDAPSSFRLPAASPYDNFLKVARRP</sequence>
<proteinExistence type="predicted"/>
<feature type="compositionally biased region" description="Polar residues" evidence="1">
    <location>
        <begin position="35"/>
        <end position="46"/>
    </location>
</feature>
<evidence type="ECO:0000256" key="1">
    <source>
        <dbReference type="SAM" id="MobiDB-lite"/>
    </source>
</evidence>
<protein>
    <submittedName>
        <fullName evidence="2">Uncharacterized protein</fullName>
    </submittedName>
</protein>